<feature type="region of interest" description="Disordered" evidence="1">
    <location>
        <begin position="91"/>
        <end position="154"/>
    </location>
</feature>
<feature type="compositionally biased region" description="Basic and acidic residues" evidence="1">
    <location>
        <begin position="490"/>
        <end position="502"/>
    </location>
</feature>
<dbReference type="PANTHER" id="PTHR12202">
    <property type="entry name" value="ESF1 HOMOLOG"/>
    <property type="match status" value="1"/>
</dbReference>
<feature type="region of interest" description="Disordered" evidence="1">
    <location>
        <begin position="343"/>
        <end position="524"/>
    </location>
</feature>
<dbReference type="GO" id="GO:0003723">
    <property type="term" value="F:RNA binding"/>
    <property type="evidence" value="ECO:0007669"/>
    <property type="project" value="TreeGrafter"/>
</dbReference>
<dbReference type="GO" id="GO:0006364">
    <property type="term" value="P:rRNA processing"/>
    <property type="evidence" value="ECO:0007669"/>
    <property type="project" value="InterPro"/>
</dbReference>
<sequence>MDPSKKKSHKQIKKAMAAKQKHGLEDDERFAHAATDPTFRGGRKKRKLKIDPRFKGALDDERFGLAQGKVDKRGRKVDKNAQAESLAPFYELDDGLTAPERARRAELDAKMRGEDDDDAASSSSDDGSSGDESDELEEVEVRAWDADLPPTHDTVEGSVEAARLAVTDQEWKHCRAQDLLVMLQSLCPPGGQCSRVVVYASEYGAREMEREEKFGPGGIFADDAPDASSDSGSEDEAEEGFDAEKLRAYELKKLRRYFAVATFDAPATAEAVYASGDGVEIEATSVPLNLSFIPDETTFDEGRKRDEATSAEAYKPPKAYVCAARQQTKVKCTFDDDDGHRQHAIEEMLKDPDAATASKYLADSDDSDDDGGNAANLRKMLGLDPQKPAEDQPTREASGEGFDDDFFGAAEGDTTAEDVQVSFDEFGGEAPNDEGETPWEARERRKRERKAARKQKLKEKQREAQAKKAGKAPATRPAVDDDDSDDDRDYDASKLVRAEKLAAKPKLKGKRKRERDALLAKQDRSGFEFDAKDDRFRGLLDGDDRFGVDTSAPEFKKTAGMSAVLEEQSKRRRAKRDDAAAQAAAAEKRDAEDDAPAVGDLAASVRAKLAKRKQKKKARK</sequence>
<feature type="compositionally biased region" description="Basic and acidic residues" evidence="1">
    <location>
        <begin position="387"/>
        <end position="398"/>
    </location>
</feature>
<feature type="region of interest" description="Disordered" evidence="1">
    <location>
        <begin position="559"/>
        <end position="597"/>
    </location>
</feature>
<feature type="compositionally biased region" description="Basic residues" evidence="1">
    <location>
        <begin position="1"/>
        <end position="13"/>
    </location>
</feature>
<dbReference type="AlphaFoldDB" id="A0A8J2S9E0"/>
<dbReference type="InterPro" id="IPR056750">
    <property type="entry name" value="RRM_ESF1"/>
</dbReference>
<feature type="compositionally biased region" description="Low complexity" evidence="1">
    <location>
        <begin position="220"/>
        <end position="231"/>
    </location>
</feature>
<accession>A0A8J2S9E0</accession>
<dbReference type="Pfam" id="PF25121">
    <property type="entry name" value="RRM_ESF1"/>
    <property type="match status" value="1"/>
</dbReference>
<reference evidence="3" key="1">
    <citation type="submission" date="2021-11" db="EMBL/GenBank/DDBJ databases">
        <authorList>
            <consortium name="Genoscope - CEA"/>
            <person name="William W."/>
        </authorList>
    </citation>
    <scope>NUCLEOTIDE SEQUENCE</scope>
</reference>
<protein>
    <recommendedName>
        <fullName evidence="2">ESF1 RRM domain-containing protein</fullName>
    </recommendedName>
</protein>
<evidence type="ECO:0000256" key="1">
    <source>
        <dbReference type="SAM" id="MobiDB-lite"/>
    </source>
</evidence>
<evidence type="ECO:0000259" key="2">
    <source>
        <dbReference type="Pfam" id="PF25121"/>
    </source>
</evidence>
<feature type="domain" description="ESF1 RRM" evidence="2">
    <location>
        <begin position="162"/>
        <end position="309"/>
    </location>
</feature>
<feature type="compositionally biased region" description="Basic residues" evidence="1">
    <location>
        <begin position="444"/>
        <end position="457"/>
    </location>
</feature>
<feature type="compositionally biased region" description="Acidic residues" evidence="1">
    <location>
        <begin position="232"/>
        <end position="241"/>
    </location>
</feature>
<dbReference type="PANTHER" id="PTHR12202:SF0">
    <property type="entry name" value="ESF1 HOMOLOG"/>
    <property type="match status" value="1"/>
</dbReference>
<feature type="compositionally biased region" description="Acidic residues" evidence="1">
    <location>
        <begin position="128"/>
        <end position="138"/>
    </location>
</feature>
<feature type="compositionally biased region" description="Acidic residues" evidence="1">
    <location>
        <begin position="480"/>
        <end position="489"/>
    </location>
</feature>
<feature type="compositionally biased region" description="Basic and acidic residues" evidence="1">
    <location>
        <begin position="343"/>
        <end position="353"/>
    </location>
</feature>
<name>A0A8J2S9E0_9STRA</name>
<gene>
    <name evidence="3" type="ORF">PECAL_2P12210</name>
</gene>
<dbReference type="EMBL" id="CAKKNE010000002">
    <property type="protein sequence ID" value="CAH0368168.1"/>
    <property type="molecule type" value="Genomic_DNA"/>
</dbReference>
<keyword evidence="4" id="KW-1185">Reference proteome</keyword>
<dbReference type="OrthoDB" id="431825at2759"/>
<proteinExistence type="predicted"/>
<feature type="compositionally biased region" description="Basic residues" evidence="1">
    <location>
        <begin position="503"/>
        <end position="513"/>
    </location>
</feature>
<evidence type="ECO:0000313" key="3">
    <source>
        <dbReference type="EMBL" id="CAH0368168.1"/>
    </source>
</evidence>
<feature type="compositionally biased region" description="Basic and acidic residues" evidence="1">
    <location>
        <begin position="514"/>
        <end position="524"/>
    </location>
</feature>
<organism evidence="3 4">
    <name type="scientific">Pelagomonas calceolata</name>
    <dbReference type="NCBI Taxonomy" id="35677"/>
    <lineage>
        <taxon>Eukaryota</taxon>
        <taxon>Sar</taxon>
        <taxon>Stramenopiles</taxon>
        <taxon>Ochrophyta</taxon>
        <taxon>Pelagophyceae</taxon>
        <taxon>Pelagomonadales</taxon>
        <taxon>Pelagomonadaceae</taxon>
        <taxon>Pelagomonas</taxon>
    </lineage>
</organism>
<evidence type="ECO:0000313" key="4">
    <source>
        <dbReference type="Proteomes" id="UP000789595"/>
    </source>
</evidence>
<feature type="region of interest" description="Disordered" evidence="1">
    <location>
        <begin position="1"/>
        <end position="47"/>
    </location>
</feature>
<comment type="caution">
    <text evidence="3">The sequence shown here is derived from an EMBL/GenBank/DDBJ whole genome shotgun (WGS) entry which is preliminary data.</text>
</comment>
<dbReference type="InterPro" id="IPR039754">
    <property type="entry name" value="Esf1"/>
</dbReference>
<feature type="compositionally biased region" description="Basic and acidic residues" evidence="1">
    <location>
        <begin position="100"/>
        <end position="113"/>
    </location>
</feature>
<feature type="region of interest" description="Disordered" evidence="1">
    <location>
        <begin position="215"/>
        <end position="241"/>
    </location>
</feature>
<dbReference type="Proteomes" id="UP000789595">
    <property type="component" value="Unassembled WGS sequence"/>
</dbReference>